<evidence type="ECO:0000313" key="1">
    <source>
        <dbReference type="EMBL" id="GAA4507715.1"/>
    </source>
</evidence>
<accession>A0ABP8QRE2</accession>
<dbReference type="EMBL" id="BAABHF010000041">
    <property type="protein sequence ID" value="GAA4507715.1"/>
    <property type="molecule type" value="Genomic_DNA"/>
</dbReference>
<keyword evidence="2" id="KW-1185">Reference proteome</keyword>
<dbReference type="Proteomes" id="UP001500503">
    <property type="component" value="Unassembled WGS sequence"/>
</dbReference>
<gene>
    <name evidence="1" type="ORF">GCM10023191_066520</name>
</gene>
<name>A0ABP8QRE2_9ACTN</name>
<reference evidence="2" key="1">
    <citation type="journal article" date="2019" name="Int. J. Syst. Evol. Microbiol.">
        <title>The Global Catalogue of Microorganisms (GCM) 10K type strain sequencing project: providing services to taxonomists for standard genome sequencing and annotation.</title>
        <authorList>
            <consortium name="The Broad Institute Genomics Platform"/>
            <consortium name="The Broad Institute Genome Sequencing Center for Infectious Disease"/>
            <person name="Wu L."/>
            <person name="Ma J."/>
        </authorList>
    </citation>
    <scope>NUCLEOTIDE SEQUENCE [LARGE SCALE GENOMIC DNA]</scope>
    <source>
        <strain evidence="2">JCM 17933</strain>
    </source>
</reference>
<proteinExistence type="predicted"/>
<comment type="caution">
    <text evidence="1">The sequence shown here is derived from an EMBL/GenBank/DDBJ whole genome shotgun (WGS) entry which is preliminary data.</text>
</comment>
<organism evidence="1 2">
    <name type="scientific">Actinoallomurus oryzae</name>
    <dbReference type="NCBI Taxonomy" id="502180"/>
    <lineage>
        <taxon>Bacteria</taxon>
        <taxon>Bacillati</taxon>
        <taxon>Actinomycetota</taxon>
        <taxon>Actinomycetes</taxon>
        <taxon>Streptosporangiales</taxon>
        <taxon>Thermomonosporaceae</taxon>
        <taxon>Actinoallomurus</taxon>
    </lineage>
</organism>
<sequence length="68" mass="7555">MWCARDTVRAMVADSGRLRDLTARPGPVAWRLSARVVLDDEPIVADDRDLRAGRRSQQLGPQSVLVDP</sequence>
<protein>
    <submittedName>
        <fullName evidence="1">Uncharacterized protein</fullName>
    </submittedName>
</protein>
<evidence type="ECO:0000313" key="2">
    <source>
        <dbReference type="Proteomes" id="UP001500503"/>
    </source>
</evidence>